<dbReference type="PATRIC" id="fig|1588748.3.peg.1032"/>
<organism evidence="4 5">
    <name type="scientific">Megasphaera hutchinsoni</name>
    <dbReference type="NCBI Taxonomy" id="1588748"/>
    <lineage>
        <taxon>Bacteria</taxon>
        <taxon>Bacillati</taxon>
        <taxon>Bacillota</taxon>
        <taxon>Negativicutes</taxon>
        <taxon>Veillonellales</taxon>
        <taxon>Veillonellaceae</taxon>
        <taxon>Megasphaera</taxon>
    </lineage>
</organism>
<evidence type="ECO:0000256" key="1">
    <source>
        <dbReference type="ARBA" id="ARBA00022603"/>
    </source>
</evidence>
<dbReference type="PANTHER" id="PTHR43836:SF2">
    <property type="entry name" value="CATECHOL O-METHYLTRANSFERASE 1-RELATED"/>
    <property type="match status" value="1"/>
</dbReference>
<dbReference type="InterPro" id="IPR002935">
    <property type="entry name" value="SAM_O-MeTrfase"/>
</dbReference>
<evidence type="ECO:0000313" key="4">
    <source>
        <dbReference type="EMBL" id="KXB90650.1"/>
    </source>
</evidence>
<evidence type="ECO:0000256" key="3">
    <source>
        <dbReference type="ARBA" id="ARBA00022691"/>
    </source>
</evidence>
<comment type="caution">
    <text evidence="4">The sequence shown here is derived from an EMBL/GenBank/DDBJ whole genome shotgun (WGS) entry which is preliminary data.</text>
</comment>
<dbReference type="AlphaFoldDB" id="A0A134CEP5"/>
<keyword evidence="1 4" id="KW-0489">Methyltransferase</keyword>
<protein>
    <submittedName>
        <fullName evidence="4">O-methyltransferase</fullName>
    </submittedName>
</protein>
<dbReference type="Proteomes" id="UP000070160">
    <property type="component" value="Unassembled WGS sequence"/>
</dbReference>
<name>A0A134CEP5_9FIRM</name>
<reference evidence="5" key="1">
    <citation type="submission" date="2016-01" db="EMBL/GenBank/DDBJ databases">
        <authorList>
            <person name="Mitreva M."/>
            <person name="Pepin K.H."/>
            <person name="Mihindukulasuriya K.A."/>
            <person name="Fulton R."/>
            <person name="Fronick C."/>
            <person name="O'Laughlin M."/>
            <person name="Miner T."/>
            <person name="Herter B."/>
            <person name="Rosa B.A."/>
            <person name="Cordes M."/>
            <person name="Tomlinson C."/>
            <person name="Wollam A."/>
            <person name="Palsikar V.B."/>
            <person name="Mardis E.R."/>
            <person name="Wilson R.K."/>
        </authorList>
    </citation>
    <scope>NUCLEOTIDE SEQUENCE [LARGE SCALE GENOMIC DNA]</scope>
    <source>
        <strain evidence="5">KA00182</strain>
    </source>
</reference>
<dbReference type="STRING" id="1588748.HMPREF3182_01074"/>
<sequence>MKGLLLEMERYGRQQEVPLIRQSEISLLCHIVKQYKPKHILEIGTGIGYSTLLMLLYAAPGAIIDTIEINTERMEKAHFFISRTPYEKQIRFHTGDACSVLKTLHERWDFVFLDGPKGQYIRQLQLILPYLQKQALIVADNVRYHDMLYIDGTIPHKHRTAVQRIRTFLSYIENETLFSTVFFENGDGMTVSRYKGYHYE</sequence>
<keyword evidence="3" id="KW-0949">S-adenosyl-L-methionine</keyword>
<accession>A0A134CEP5</accession>
<gene>
    <name evidence="4" type="ORF">HMPREF3182_01074</name>
</gene>
<dbReference type="CDD" id="cd02440">
    <property type="entry name" value="AdoMet_MTases"/>
    <property type="match status" value="1"/>
</dbReference>
<dbReference type="EMBL" id="LSDT01000044">
    <property type="protein sequence ID" value="KXB90650.1"/>
    <property type="molecule type" value="Genomic_DNA"/>
</dbReference>
<dbReference type="SUPFAM" id="SSF53335">
    <property type="entry name" value="S-adenosyl-L-methionine-dependent methyltransferases"/>
    <property type="match status" value="1"/>
</dbReference>
<dbReference type="GO" id="GO:0008171">
    <property type="term" value="F:O-methyltransferase activity"/>
    <property type="evidence" value="ECO:0007669"/>
    <property type="project" value="InterPro"/>
</dbReference>
<dbReference type="InterPro" id="IPR029063">
    <property type="entry name" value="SAM-dependent_MTases_sf"/>
</dbReference>
<dbReference type="PANTHER" id="PTHR43836">
    <property type="entry name" value="CATECHOL O-METHYLTRANSFERASE 1-RELATED"/>
    <property type="match status" value="1"/>
</dbReference>
<evidence type="ECO:0000256" key="2">
    <source>
        <dbReference type="ARBA" id="ARBA00022679"/>
    </source>
</evidence>
<dbReference type="RefSeq" id="WP_007392804.1">
    <property type="nucleotide sequence ID" value="NZ_KQ960952.1"/>
</dbReference>
<keyword evidence="2 4" id="KW-0808">Transferase</keyword>
<dbReference type="PROSITE" id="PS51682">
    <property type="entry name" value="SAM_OMT_I"/>
    <property type="match status" value="1"/>
</dbReference>
<proteinExistence type="predicted"/>
<evidence type="ECO:0000313" key="5">
    <source>
        <dbReference type="Proteomes" id="UP000070160"/>
    </source>
</evidence>
<dbReference type="GO" id="GO:0032259">
    <property type="term" value="P:methylation"/>
    <property type="evidence" value="ECO:0007669"/>
    <property type="project" value="UniProtKB-KW"/>
</dbReference>
<dbReference type="Gene3D" id="3.40.50.150">
    <property type="entry name" value="Vaccinia Virus protein VP39"/>
    <property type="match status" value="1"/>
</dbReference>
<keyword evidence="5" id="KW-1185">Reference proteome</keyword>
<dbReference type="Pfam" id="PF01596">
    <property type="entry name" value="Methyltransf_3"/>
    <property type="match status" value="1"/>
</dbReference>